<dbReference type="InterPro" id="IPR050112">
    <property type="entry name" value="Urease_alpha_subunit"/>
</dbReference>
<evidence type="ECO:0000256" key="1">
    <source>
        <dbReference type="ARBA" id="ARBA00004897"/>
    </source>
</evidence>
<evidence type="ECO:0000259" key="14">
    <source>
        <dbReference type="PROSITE" id="PS51368"/>
    </source>
</evidence>
<dbReference type="SUPFAM" id="SSF51338">
    <property type="entry name" value="Composite domain of metallo-dependent hydrolases"/>
    <property type="match status" value="1"/>
</dbReference>
<dbReference type="PROSITE" id="PS00145">
    <property type="entry name" value="UREASE_2"/>
    <property type="match status" value="1"/>
</dbReference>
<dbReference type="PROSITE" id="PS01120">
    <property type="entry name" value="UREASE_1"/>
    <property type="match status" value="1"/>
</dbReference>
<evidence type="ECO:0000256" key="11">
    <source>
        <dbReference type="PROSITE-ProRule" id="PRU00700"/>
    </source>
</evidence>
<dbReference type="EC" id="3.5.1.5" evidence="6 7"/>
<proteinExistence type="inferred from homology"/>
<feature type="binding site" evidence="6 9">
    <location>
        <position position="254"/>
    </location>
    <ligand>
        <name>Ni(2+)</name>
        <dbReference type="ChEBI" id="CHEBI:49786"/>
        <label>2</label>
    </ligand>
</feature>
<feature type="binding site" description="via carbamate group" evidence="6 9">
    <location>
        <position position="225"/>
    </location>
    <ligand>
        <name>Ni(2+)</name>
        <dbReference type="ChEBI" id="CHEBI:49786"/>
        <label>1</label>
    </ligand>
</feature>
<evidence type="ECO:0000256" key="8">
    <source>
        <dbReference type="PIRSR" id="PIRSR611612-50"/>
    </source>
</evidence>
<dbReference type="InterPro" id="IPR005848">
    <property type="entry name" value="Urease_asu"/>
</dbReference>
<feature type="binding site" evidence="6 9">
    <location>
        <position position="144"/>
    </location>
    <ligand>
        <name>Ni(2+)</name>
        <dbReference type="ChEBI" id="CHEBI:49786"/>
        <label>1</label>
    </ligand>
</feature>
<name>W6SGZ3_9CLOT</name>
<evidence type="ECO:0000256" key="5">
    <source>
        <dbReference type="ARBA" id="ARBA00047778"/>
    </source>
</evidence>
<evidence type="ECO:0000313" key="15">
    <source>
        <dbReference type="EMBL" id="CDM68930.1"/>
    </source>
</evidence>
<dbReference type="UniPathway" id="UPA00258">
    <property type="reaction ID" value="UER00370"/>
</dbReference>
<dbReference type="PROSITE" id="PS51368">
    <property type="entry name" value="UREASE_3"/>
    <property type="match status" value="1"/>
</dbReference>
<dbReference type="AlphaFoldDB" id="W6SGZ3"/>
<evidence type="ECO:0000256" key="9">
    <source>
        <dbReference type="PIRSR" id="PIRSR611612-51"/>
    </source>
</evidence>
<dbReference type="NCBIfam" id="TIGR01792">
    <property type="entry name" value="urease_alph"/>
    <property type="match status" value="1"/>
</dbReference>
<dbReference type="GO" id="GO:0016151">
    <property type="term" value="F:nickel cation binding"/>
    <property type="evidence" value="ECO:0007669"/>
    <property type="project" value="UniProtKB-UniRule"/>
</dbReference>
<comment type="similarity">
    <text evidence="6 13">Belongs to the metallo-dependent hydrolases superfamily. Urease alpha subunit family.</text>
</comment>
<keyword evidence="2 6" id="KW-0533">Nickel</keyword>
<dbReference type="SUPFAM" id="SSF51556">
    <property type="entry name" value="Metallo-dependent hydrolases"/>
    <property type="match status" value="1"/>
</dbReference>
<dbReference type="NCBIfam" id="NF009686">
    <property type="entry name" value="PRK13207.1"/>
    <property type="match status" value="1"/>
</dbReference>
<comment type="cofactor">
    <cofactor evidence="6 9 12">
        <name>Ni cation</name>
        <dbReference type="ChEBI" id="CHEBI:25516"/>
    </cofactor>
    <text evidence="6 9 12">Binds 2 nickel ions per subunit.</text>
</comment>
<comment type="PTM">
    <text evidence="8">Carbamylation allows a single lysine to coordinate two nickel ions.</text>
</comment>
<dbReference type="InterPro" id="IPR011612">
    <property type="entry name" value="Urease_alpha_N_dom"/>
</dbReference>
<feature type="active site" description="Proton donor" evidence="6 10">
    <location>
        <position position="328"/>
    </location>
</feature>
<keyword evidence="16" id="KW-1185">Reference proteome</keyword>
<dbReference type="PANTHER" id="PTHR43440">
    <property type="entry name" value="UREASE"/>
    <property type="match status" value="1"/>
</dbReference>
<evidence type="ECO:0000256" key="13">
    <source>
        <dbReference type="RuleBase" id="RU004158"/>
    </source>
</evidence>
<dbReference type="PATRIC" id="fig|1216932.3.peg.1766"/>
<dbReference type="STRING" id="1216932.CM240_1772"/>
<comment type="subunit">
    <text evidence="6">Heterotrimer of UreA (gamma), UreB (beta) and UreC (alpha) subunits. Three heterotrimers associate to form the active enzyme.</text>
</comment>
<evidence type="ECO:0000256" key="10">
    <source>
        <dbReference type="PIRSR" id="PIRSR611612-52"/>
    </source>
</evidence>
<dbReference type="Gene3D" id="3.20.20.140">
    <property type="entry name" value="Metal-dependent hydrolases"/>
    <property type="match status" value="1"/>
</dbReference>
<feature type="binding site" evidence="6 11">
    <location>
        <position position="227"/>
    </location>
    <ligand>
        <name>substrate</name>
    </ligand>
</feature>
<dbReference type="Pfam" id="PF01979">
    <property type="entry name" value="Amidohydro_1"/>
    <property type="match status" value="1"/>
</dbReference>
<keyword evidence="6 11" id="KW-0963">Cytoplasm</keyword>
<dbReference type="InterPro" id="IPR011059">
    <property type="entry name" value="Metal-dep_hydrolase_composite"/>
</dbReference>
<evidence type="ECO:0000256" key="6">
    <source>
        <dbReference type="HAMAP-Rule" id="MF_01953"/>
    </source>
</evidence>
<comment type="PTM">
    <text evidence="6">Carboxylation allows a single lysine to coordinate two nickel ions.</text>
</comment>
<keyword evidence="3 6" id="KW-0479">Metal-binding</keyword>
<feature type="binding site" evidence="6 9">
    <location>
        <position position="142"/>
    </location>
    <ligand>
        <name>Ni(2+)</name>
        <dbReference type="ChEBI" id="CHEBI:49786"/>
        <label>1</label>
    </ligand>
</feature>
<dbReference type="CDD" id="cd00375">
    <property type="entry name" value="Urease_alpha"/>
    <property type="match status" value="1"/>
</dbReference>
<evidence type="ECO:0000256" key="3">
    <source>
        <dbReference type="ARBA" id="ARBA00022723"/>
    </source>
</evidence>
<evidence type="ECO:0000256" key="2">
    <source>
        <dbReference type="ARBA" id="ARBA00022596"/>
    </source>
</evidence>
<comment type="catalytic activity">
    <reaction evidence="5 6 12">
        <text>urea + 2 H2O + H(+) = hydrogencarbonate + 2 NH4(+)</text>
        <dbReference type="Rhea" id="RHEA:20557"/>
        <dbReference type="ChEBI" id="CHEBI:15377"/>
        <dbReference type="ChEBI" id="CHEBI:15378"/>
        <dbReference type="ChEBI" id="CHEBI:16199"/>
        <dbReference type="ChEBI" id="CHEBI:17544"/>
        <dbReference type="ChEBI" id="CHEBI:28938"/>
        <dbReference type="EC" id="3.5.1.5"/>
    </reaction>
</comment>
<protein>
    <recommendedName>
        <fullName evidence="6 7">Urease subunit alpha</fullName>
        <ecNumber evidence="6 7">3.5.1.5</ecNumber>
    </recommendedName>
    <alternativeName>
        <fullName evidence="6">Urea amidohydrolase subunit alpha</fullName>
    </alternativeName>
</protein>
<dbReference type="InterPro" id="IPR032466">
    <property type="entry name" value="Metal_Hydrolase"/>
</dbReference>
<dbReference type="Pfam" id="PF00449">
    <property type="entry name" value="Urease_alpha"/>
    <property type="match status" value="1"/>
</dbReference>
<dbReference type="GO" id="GO:0043419">
    <property type="term" value="P:urea catabolic process"/>
    <property type="evidence" value="ECO:0007669"/>
    <property type="project" value="UniProtKB-UniRule"/>
</dbReference>
<dbReference type="GO" id="GO:0005737">
    <property type="term" value="C:cytoplasm"/>
    <property type="evidence" value="ECO:0007669"/>
    <property type="project" value="UniProtKB-SubCell"/>
</dbReference>
<dbReference type="InterPro" id="IPR017951">
    <property type="entry name" value="Urease_asu_c"/>
</dbReference>
<dbReference type="HAMAP" id="MF_01953">
    <property type="entry name" value="Urease_alpha"/>
    <property type="match status" value="1"/>
</dbReference>
<dbReference type="Proteomes" id="UP000019426">
    <property type="component" value="Chromosome M2/40_rep1"/>
</dbReference>
<dbReference type="InterPro" id="IPR029754">
    <property type="entry name" value="Urease_Ni-bd"/>
</dbReference>
<dbReference type="MEROPS" id="M38.982"/>
<comment type="subcellular location">
    <subcellularLocation>
        <location evidence="6 11">Cytoplasm</location>
    </subcellularLocation>
</comment>
<dbReference type="KEGG" id="clt:CM240_1772"/>
<comment type="pathway">
    <text evidence="1 6">Nitrogen metabolism; urea degradation; CO(2) and NH(3) from urea (urease route): step 1/1.</text>
</comment>
<feature type="modified residue" description="N6-carboxylysine" evidence="6 8">
    <location>
        <position position="225"/>
    </location>
</feature>
<evidence type="ECO:0000313" key="16">
    <source>
        <dbReference type="Proteomes" id="UP000019426"/>
    </source>
</evidence>
<dbReference type="InterPro" id="IPR017950">
    <property type="entry name" value="Urease_AS"/>
</dbReference>
<gene>
    <name evidence="6 15" type="primary">ureC</name>
    <name evidence="15" type="ORF">CM240_1772</name>
</gene>
<dbReference type="GO" id="GO:0009039">
    <property type="term" value="F:urease activity"/>
    <property type="evidence" value="ECO:0007669"/>
    <property type="project" value="UniProtKB-UniRule"/>
</dbReference>
<evidence type="ECO:0000256" key="12">
    <source>
        <dbReference type="RuleBase" id="RU000510"/>
    </source>
</evidence>
<dbReference type="eggNOG" id="COG0804">
    <property type="taxonomic scope" value="Bacteria"/>
</dbReference>
<dbReference type="HOGENOM" id="CLU_000980_0_0_9"/>
<dbReference type="PANTHER" id="PTHR43440:SF1">
    <property type="entry name" value="UREASE"/>
    <property type="match status" value="1"/>
</dbReference>
<dbReference type="Gene3D" id="2.30.40.10">
    <property type="entry name" value="Urease, subunit C, domain 1"/>
    <property type="match status" value="1"/>
</dbReference>
<evidence type="ECO:0000256" key="4">
    <source>
        <dbReference type="ARBA" id="ARBA00022801"/>
    </source>
</evidence>
<feature type="domain" description="Urease" evidence="14">
    <location>
        <begin position="137"/>
        <end position="575"/>
    </location>
</feature>
<feature type="binding site" evidence="6 9">
    <location>
        <position position="368"/>
    </location>
    <ligand>
        <name>Ni(2+)</name>
        <dbReference type="ChEBI" id="CHEBI:49786"/>
        <label>1</label>
    </ligand>
</feature>
<dbReference type="EMBL" id="HG917868">
    <property type="protein sequence ID" value="CDM68930.1"/>
    <property type="molecule type" value="Genomic_DNA"/>
</dbReference>
<feature type="binding site" evidence="6 9">
    <location>
        <position position="280"/>
    </location>
    <ligand>
        <name>Ni(2+)</name>
        <dbReference type="ChEBI" id="CHEBI:49786"/>
        <label>2</label>
    </ligand>
</feature>
<organism evidence="15 16">
    <name type="scientific">Clostridium bornimense</name>
    <dbReference type="NCBI Taxonomy" id="1216932"/>
    <lineage>
        <taxon>Bacteria</taxon>
        <taxon>Bacillati</taxon>
        <taxon>Bacillota</taxon>
        <taxon>Clostridia</taxon>
        <taxon>Eubacteriales</taxon>
        <taxon>Clostridiaceae</taxon>
        <taxon>Clostridium</taxon>
    </lineage>
</organism>
<evidence type="ECO:0000256" key="7">
    <source>
        <dbReference type="NCBIfam" id="TIGR01792"/>
    </source>
</evidence>
<keyword evidence="4 6" id="KW-0378">Hydrolase</keyword>
<dbReference type="PRINTS" id="PR01752">
    <property type="entry name" value="UREASE"/>
</dbReference>
<accession>W6SGZ3</accession>
<feature type="binding site" description="via carbamate group" evidence="6 9">
    <location>
        <position position="225"/>
    </location>
    <ligand>
        <name>Ni(2+)</name>
        <dbReference type="ChEBI" id="CHEBI:49786"/>
        <label>2</label>
    </ligand>
</feature>
<dbReference type="InterPro" id="IPR006680">
    <property type="entry name" value="Amidohydro-rel"/>
</dbReference>
<sequence length="575" mass="62296">MQRIMSFEIDKHRYVELFGPTKGDKIRLGDTDLIIEIEKDYTGYGDECKFGGGKVLRDGMGQNAIESRENPMVADLIITGATVIDYTGIYKADIGIRDGKILAIGKGGNPYTMDDVDFIVGPSTEALAGEGRIITAGGIDTHVHYISPDLVNAALEGGITTLIGGGTGPVDGTNAVTSTPGKWSIHRMLQSAEAFPINLGFLGKGSGANIKVTAEQVEAGACGLKVHEDWGATRSAIDYSLKTADKYDIQVAVHTDTLNEGGFVEHTIEAFAGRTIHTYHTEGAGGGHAPDLLKVASKLNVIPASTNPTKPFTINTIAEHLDMLMVCHHLDPKVPEDIAFADSRIRHQTIAAEDILQDMGVFSIMSSDSMAMGRIGEVITRTWQTASKMKRQRGVLEGDSEENDNNRVRRYIAKYTINPALAQGISKYVGSIEVGKMADLVLWDTEFFGVKPHLVIKGGMVNKSIIGEANASIPTCQPEFFRDCFGAYGKAKYATSATFVSKYAYEHGIKEELGLQKLVLPVGGIRNLTKKDMKLNNATPELGVDPETYDVTVDGELITCKPAKELPLAQRYFLF</sequence>
<reference evidence="15 16" key="1">
    <citation type="submission" date="2013-11" db="EMBL/GenBank/DDBJ databases">
        <title>Complete genome sequence of Clostridum sp. M2/40.</title>
        <authorList>
            <person name="Wibberg D."/>
            <person name="Puehler A."/>
            <person name="Schlueter A."/>
        </authorList>
    </citation>
    <scope>NUCLEOTIDE SEQUENCE [LARGE SCALE GENOMIC DNA]</scope>
    <source>
        <strain evidence="16">M2/40</strain>
    </source>
</reference>